<dbReference type="Proteomes" id="UP000027997">
    <property type="component" value="Unassembled WGS sequence"/>
</dbReference>
<evidence type="ECO:0000313" key="4">
    <source>
        <dbReference type="Proteomes" id="UP000027997"/>
    </source>
</evidence>
<name>A0A081KA48_9GAMM</name>
<dbReference type="Gene3D" id="2.30.110.10">
    <property type="entry name" value="Electron Transport, Fmn-binding Protein, Chain A"/>
    <property type="match status" value="1"/>
</dbReference>
<dbReference type="PANTHER" id="PTHR30466:SF1">
    <property type="entry name" value="FMN REDUCTASE (NADH) RUTF"/>
    <property type="match status" value="1"/>
</dbReference>
<dbReference type="InterPro" id="IPR050268">
    <property type="entry name" value="NADH-dep_flavin_reductase"/>
</dbReference>
<dbReference type="Pfam" id="PF01613">
    <property type="entry name" value="Flavin_Reduct"/>
    <property type="match status" value="1"/>
</dbReference>
<gene>
    <name evidence="3" type="ORF">GV64_09950</name>
</gene>
<sequence>MTNSKQRHEPLKEQMLQSMRRLASSVTVVSSTNGEQRHAMAATAVTSLSVEPPSLLVCVNQSTAMHALLEEGVDFCVNILSREQEEVSAMCGGKAHGEDRFLTGNWESSEEGLPYLSDAQSVLICEQDGKYSYGTHTIYIGRIKQIQNSEDVSPLIYVDGRYTTSAEAVTA</sequence>
<dbReference type="PANTHER" id="PTHR30466">
    <property type="entry name" value="FLAVIN REDUCTASE"/>
    <property type="match status" value="1"/>
</dbReference>
<dbReference type="GO" id="GO:0042602">
    <property type="term" value="F:riboflavin reductase (NADPH) activity"/>
    <property type="evidence" value="ECO:0007669"/>
    <property type="project" value="TreeGrafter"/>
</dbReference>
<accession>A0A081KA48</accession>
<feature type="domain" description="Flavin reductase like" evidence="2">
    <location>
        <begin position="19"/>
        <end position="164"/>
    </location>
</feature>
<evidence type="ECO:0000259" key="2">
    <source>
        <dbReference type="SMART" id="SM00903"/>
    </source>
</evidence>
<proteinExistence type="predicted"/>
<dbReference type="RefSeq" id="WP_020585089.1">
    <property type="nucleotide sequence ID" value="NZ_JOJP01000001.1"/>
</dbReference>
<dbReference type="STRING" id="305900.GV64_09950"/>
<dbReference type="GO" id="GO:0010181">
    <property type="term" value="F:FMN binding"/>
    <property type="evidence" value="ECO:0007669"/>
    <property type="project" value="InterPro"/>
</dbReference>
<dbReference type="SMART" id="SM00903">
    <property type="entry name" value="Flavin_Reduct"/>
    <property type="match status" value="1"/>
</dbReference>
<evidence type="ECO:0000256" key="1">
    <source>
        <dbReference type="ARBA" id="ARBA00023002"/>
    </source>
</evidence>
<reference evidence="3 4" key="1">
    <citation type="submission" date="2014-06" db="EMBL/GenBank/DDBJ databases">
        <title>Whole Genome Sequences of Three Symbiotic Endozoicomonas Bacteria.</title>
        <authorList>
            <person name="Neave M.J."/>
            <person name="Apprill A."/>
            <person name="Voolstra C.R."/>
        </authorList>
    </citation>
    <scope>NUCLEOTIDE SEQUENCE [LARGE SCALE GENOMIC DNA]</scope>
    <source>
        <strain evidence="3 4">DSM 22380</strain>
    </source>
</reference>
<keyword evidence="1" id="KW-0560">Oxidoreductase</keyword>
<dbReference type="AlphaFoldDB" id="A0A081KA48"/>
<protein>
    <recommendedName>
        <fullName evidence="2">Flavin reductase like domain-containing protein</fullName>
    </recommendedName>
</protein>
<dbReference type="SUPFAM" id="SSF50475">
    <property type="entry name" value="FMN-binding split barrel"/>
    <property type="match status" value="1"/>
</dbReference>
<dbReference type="eggNOG" id="COG1853">
    <property type="taxonomic scope" value="Bacteria"/>
</dbReference>
<keyword evidence="4" id="KW-1185">Reference proteome</keyword>
<organism evidence="3 4">
    <name type="scientific">Endozoicomonas elysicola</name>
    <dbReference type="NCBI Taxonomy" id="305900"/>
    <lineage>
        <taxon>Bacteria</taxon>
        <taxon>Pseudomonadati</taxon>
        <taxon>Pseudomonadota</taxon>
        <taxon>Gammaproteobacteria</taxon>
        <taxon>Oceanospirillales</taxon>
        <taxon>Endozoicomonadaceae</taxon>
        <taxon>Endozoicomonas</taxon>
    </lineage>
</organism>
<dbReference type="InterPro" id="IPR012349">
    <property type="entry name" value="Split_barrel_FMN-bd"/>
</dbReference>
<dbReference type="GO" id="GO:0006208">
    <property type="term" value="P:pyrimidine nucleobase catabolic process"/>
    <property type="evidence" value="ECO:0007669"/>
    <property type="project" value="TreeGrafter"/>
</dbReference>
<dbReference type="EMBL" id="JOJP01000001">
    <property type="protein sequence ID" value="KEI71024.1"/>
    <property type="molecule type" value="Genomic_DNA"/>
</dbReference>
<dbReference type="InterPro" id="IPR002563">
    <property type="entry name" value="Flavin_Rdtase-like_dom"/>
</dbReference>
<evidence type="ECO:0000313" key="3">
    <source>
        <dbReference type="EMBL" id="KEI71024.1"/>
    </source>
</evidence>
<comment type="caution">
    <text evidence="3">The sequence shown here is derived from an EMBL/GenBank/DDBJ whole genome shotgun (WGS) entry which is preliminary data.</text>
</comment>